<reference evidence="1 2" key="1">
    <citation type="submission" date="2023-12" db="EMBL/GenBank/DDBJ databases">
        <title>Friends and Foes: Symbiotic and Algicidal bacterial influence on Karenia brevis blooms.</title>
        <authorList>
            <person name="Fei C."/>
            <person name="Mohamed A.R."/>
            <person name="Booker A."/>
            <person name="Arshad M."/>
            <person name="Klass S."/>
            <person name="Ahn S."/>
            <person name="Gilbert P.M."/>
            <person name="Heil C.A."/>
            <person name="Martinez J.M."/>
            <person name="Amin S.A."/>
        </authorList>
    </citation>
    <scope>NUCLEOTIDE SEQUENCE [LARGE SCALE GENOMIC DNA]</scope>
    <source>
        <strain evidence="1 2">CE15</strain>
    </source>
</reference>
<gene>
    <name evidence="1" type="ORF">WAE96_20110</name>
</gene>
<dbReference type="RefSeq" id="WP_336436869.1">
    <property type="nucleotide sequence ID" value="NZ_JBAWKS010000002.1"/>
</dbReference>
<dbReference type="EMBL" id="JBAWKS010000002">
    <property type="protein sequence ID" value="MEI4551992.1"/>
    <property type="molecule type" value="Genomic_DNA"/>
</dbReference>
<dbReference type="SUPFAM" id="SSF51197">
    <property type="entry name" value="Clavaminate synthase-like"/>
    <property type="match status" value="1"/>
</dbReference>
<sequence>MFKPSIEVNTAVKANAVVKVNPLLNDKIIEKLNTSFDDIFAKQKASRRYVDAKHIQELGLLNDIFNKEVLSLIYSMFDKPVLYHCHAYEIDGKNNKSHISSGNFLRGWHRDVDCRHRQSDKKTQHVSLFVYLTDVGEADGAFEISDKPLSFWPYLFKSSRYYRLIGQRGFSFLFNRTAVHRASPNRMNKQRRVLKISFQDSTTVMPPLKATINSNDKKIRLSKVLETLDPQDFLVRSLFGDKTVAIDDLQRAKDTFLLTLNKDAISSCENFEISEKFSLVDEFRGIIKDYRYLIRLKLQ</sequence>
<dbReference type="Proteomes" id="UP001382455">
    <property type="component" value="Unassembled WGS sequence"/>
</dbReference>
<comment type="caution">
    <text evidence="1">The sequence shown here is derived from an EMBL/GenBank/DDBJ whole genome shotgun (WGS) entry which is preliminary data.</text>
</comment>
<keyword evidence="2" id="KW-1185">Reference proteome</keyword>
<protein>
    <recommendedName>
        <fullName evidence="3">Fe2OG dioxygenase domain-containing protein</fullName>
    </recommendedName>
</protein>
<dbReference type="Gene3D" id="2.60.120.620">
    <property type="entry name" value="q2cbj1_9rhob like domain"/>
    <property type="match status" value="1"/>
</dbReference>
<name>A0ABU8EYC0_9GAMM</name>
<accession>A0ABU8EYC0</accession>
<evidence type="ECO:0008006" key="3">
    <source>
        <dbReference type="Google" id="ProtNLM"/>
    </source>
</evidence>
<proteinExistence type="predicted"/>
<evidence type="ECO:0000313" key="1">
    <source>
        <dbReference type="EMBL" id="MEI4551992.1"/>
    </source>
</evidence>
<evidence type="ECO:0000313" key="2">
    <source>
        <dbReference type="Proteomes" id="UP001382455"/>
    </source>
</evidence>
<organism evidence="1 2">
    <name type="scientific">Pseudoalteromonas spongiae</name>
    <dbReference type="NCBI Taxonomy" id="298657"/>
    <lineage>
        <taxon>Bacteria</taxon>
        <taxon>Pseudomonadati</taxon>
        <taxon>Pseudomonadota</taxon>
        <taxon>Gammaproteobacteria</taxon>
        <taxon>Alteromonadales</taxon>
        <taxon>Pseudoalteromonadaceae</taxon>
        <taxon>Pseudoalteromonas</taxon>
    </lineage>
</organism>